<accession>A0A2T2NE90</accession>
<dbReference type="AlphaFoldDB" id="A0A2T2NE90"/>
<reference evidence="2 3" key="1">
    <citation type="journal article" date="2018" name="Front. Microbiol.">
        <title>Genome-Wide Analysis of Corynespora cassiicola Leaf Fall Disease Putative Effectors.</title>
        <authorList>
            <person name="Lopez D."/>
            <person name="Ribeiro S."/>
            <person name="Label P."/>
            <person name="Fumanal B."/>
            <person name="Venisse J.S."/>
            <person name="Kohler A."/>
            <person name="de Oliveira R.R."/>
            <person name="Labutti K."/>
            <person name="Lipzen A."/>
            <person name="Lail K."/>
            <person name="Bauer D."/>
            <person name="Ohm R.A."/>
            <person name="Barry K.W."/>
            <person name="Spatafora J."/>
            <person name="Grigoriev I.V."/>
            <person name="Martin F.M."/>
            <person name="Pujade-Renaud V."/>
        </authorList>
    </citation>
    <scope>NUCLEOTIDE SEQUENCE [LARGE SCALE GENOMIC DNA]</scope>
    <source>
        <strain evidence="2 3">Philippines</strain>
    </source>
</reference>
<feature type="non-terminal residue" evidence="2">
    <location>
        <position position="228"/>
    </location>
</feature>
<dbReference type="PANTHER" id="PTHR33112:SF1">
    <property type="entry name" value="HETEROKARYON INCOMPATIBILITY DOMAIN-CONTAINING PROTEIN"/>
    <property type="match status" value="1"/>
</dbReference>
<feature type="domain" description="Heterokaryon incompatibility" evidence="1">
    <location>
        <begin position="76"/>
        <end position="209"/>
    </location>
</feature>
<evidence type="ECO:0000313" key="2">
    <source>
        <dbReference type="EMBL" id="PSN63699.1"/>
    </source>
</evidence>
<proteinExistence type="predicted"/>
<organism evidence="2 3">
    <name type="scientific">Corynespora cassiicola Philippines</name>
    <dbReference type="NCBI Taxonomy" id="1448308"/>
    <lineage>
        <taxon>Eukaryota</taxon>
        <taxon>Fungi</taxon>
        <taxon>Dikarya</taxon>
        <taxon>Ascomycota</taxon>
        <taxon>Pezizomycotina</taxon>
        <taxon>Dothideomycetes</taxon>
        <taxon>Pleosporomycetidae</taxon>
        <taxon>Pleosporales</taxon>
        <taxon>Corynesporascaceae</taxon>
        <taxon>Corynespora</taxon>
    </lineage>
</organism>
<dbReference type="Proteomes" id="UP000240883">
    <property type="component" value="Unassembled WGS sequence"/>
</dbReference>
<dbReference type="PANTHER" id="PTHR33112">
    <property type="entry name" value="DOMAIN PROTEIN, PUTATIVE-RELATED"/>
    <property type="match status" value="1"/>
</dbReference>
<dbReference type="STRING" id="1448308.A0A2T2NE90"/>
<sequence>MLDEQKPTIKQEISGNTIEPLRVDYKMARNWVHYCRTHHKGYCKLQGPIKEHTVAGFKLIDCKTRRIVPGSQEFEYVALSYVWGENSARTSIRLLPNPAPRTIEDAIIATTNLGFRYLWIDRYCISQIDPSEKHHQIARMDRIYADAIVTIVAAAGEDPHYGLPGVSRTHRHPQPSAVIGKQQLVSSLRSPRDVIMSSKWASRGWTFQEAKLSRRAIFFTDDQIFFEC</sequence>
<name>A0A2T2NE90_CORCC</name>
<evidence type="ECO:0000259" key="1">
    <source>
        <dbReference type="Pfam" id="PF06985"/>
    </source>
</evidence>
<keyword evidence="3" id="KW-1185">Reference proteome</keyword>
<dbReference type="OrthoDB" id="5428863at2759"/>
<dbReference type="InterPro" id="IPR010730">
    <property type="entry name" value="HET"/>
</dbReference>
<gene>
    <name evidence="2" type="ORF">BS50DRAFT_499278</name>
</gene>
<protein>
    <submittedName>
        <fullName evidence="2">HET-domain-containing protein</fullName>
    </submittedName>
</protein>
<dbReference type="EMBL" id="KZ678139">
    <property type="protein sequence ID" value="PSN63699.1"/>
    <property type="molecule type" value="Genomic_DNA"/>
</dbReference>
<evidence type="ECO:0000313" key="3">
    <source>
        <dbReference type="Proteomes" id="UP000240883"/>
    </source>
</evidence>
<dbReference type="Pfam" id="PF06985">
    <property type="entry name" value="HET"/>
    <property type="match status" value="1"/>
</dbReference>